<evidence type="ECO:0000256" key="11">
    <source>
        <dbReference type="ARBA" id="ARBA00023136"/>
    </source>
</evidence>
<evidence type="ECO:0000256" key="7">
    <source>
        <dbReference type="ARBA" id="ARBA00022723"/>
    </source>
</evidence>
<dbReference type="EMBL" id="CP145607">
    <property type="protein sequence ID" value="WWM71603.1"/>
    <property type="molecule type" value="Genomic_DNA"/>
</dbReference>
<sequence>MTARYTQTAAWLHWVMAALIIANLVIGLSDGAIGSIRAHKAIGLTVLALALVRLAWRLAHRPPPLPADTSPAERRLAGVVHAILYGLMIAVPLAGWIMVSNASELRPLTWFGLFDLPFLQLDPAAYAPAKAIHSALGIAFGLLVLGHIAAALRHQFVKRDHLLDRMTMSSTQPGQ</sequence>
<gene>
    <name evidence="15" type="ORF">V6R86_13215</name>
</gene>
<evidence type="ECO:0000256" key="3">
    <source>
        <dbReference type="ARBA" id="ARBA00022448"/>
    </source>
</evidence>
<evidence type="ECO:0000256" key="5">
    <source>
        <dbReference type="ARBA" id="ARBA00022617"/>
    </source>
</evidence>
<evidence type="ECO:0000259" key="14">
    <source>
        <dbReference type="Pfam" id="PF01292"/>
    </source>
</evidence>
<evidence type="ECO:0000256" key="9">
    <source>
        <dbReference type="ARBA" id="ARBA00022989"/>
    </source>
</evidence>
<keyword evidence="9 13" id="KW-1133">Transmembrane helix</keyword>
<evidence type="ECO:0000256" key="1">
    <source>
        <dbReference type="ARBA" id="ARBA00001970"/>
    </source>
</evidence>
<dbReference type="InterPro" id="IPR052168">
    <property type="entry name" value="Cytochrome_b561_oxidase"/>
</dbReference>
<evidence type="ECO:0000256" key="2">
    <source>
        <dbReference type="ARBA" id="ARBA00004651"/>
    </source>
</evidence>
<feature type="transmembrane region" description="Helical" evidence="13">
    <location>
        <begin position="41"/>
        <end position="59"/>
    </location>
</feature>
<evidence type="ECO:0000256" key="8">
    <source>
        <dbReference type="ARBA" id="ARBA00022982"/>
    </source>
</evidence>
<evidence type="ECO:0000256" key="12">
    <source>
        <dbReference type="ARBA" id="ARBA00037975"/>
    </source>
</evidence>
<dbReference type="PANTHER" id="PTHR30529:SF6">
    <property type="entry name" value="BLL0291 PROTEIN"/>
    <property type="match status" value="1"/>
</dbReference>
<evidence type="ECO:0000256" key="6">
    <source>
        <dbReference type="ARBA" id="ARBA00022692"/>
    </source>
</evidence>
<dbReference type="SUPFAM" id="SSF81342">
    <property type="entry name" value="Transmembrane di-heme cytochromes"/>
    <property type="match status" value="1"/>
</dbReference>
<feature type="transmembrane region" description="Helical" evidence="13">
    <location>
        <begin position="79"/>
        <end position="99"/>
    </location>
</feature>
<feature type="transmembrane region" description="Helical" evidence="13">
    <location>
        <begin position="132"/>
        <end position="152"/>
    </location>
</feature>
<evidence type="ECO:0000256" key="13">
    <source>
        <dbReference type="SAM" id="Phobius"/>
    </source>
</evidence>
<keyword evidence="11 13" id="KW-0472">Membrane</keyword>
<dbReference type="InterPro" id="IPR016174">
    <property type="entry name" value="Di-haem_cyt_TM"/>
</dbReference>
<keyword evidence="3" id="KW-0813">Transport</keyword>
<dbReference type="InterPro" id="IPR011577">
    <property type="entry name" value="Cyt_b561_bac/Ni-Hgenase"/>
</dbReference>
<feature type="domain" description="Cytochrome b561 bacterial/Ni-hydrogenase" evidence="14">
    <location>
        <begin position="4"/>
        <end position="167"/>
    </location>
</feature>
<dbReference type="RefSeq" id="WP_338505080.1">
    <property type="nucleotide sequence ID" value="NZ_CP145607.1"/>
</dbReference>
<evidence type="ECO:0000256" key="4">
    <source>
        <dbReference type="ARBA" id="ARBA00022475"/>
    </source>
</evidence>
<proteinExistence type="inferred from homology"/>
<comment type="similarity">
    <text evidence="12">Belongs to the cytochrome b561 family.</text>
</comment>
<name>A0ABZ2G4R6_9SPHN</name>
<accession>A0ABZ2G4R6</accession>
<keyword evidence="4" id="KW-1003">Cell membrane</keyword>
<evidence type="ECO:0000256" key="10">
    <source>
        <dbReference type="ARBA" id="ARBA00023004"/>
    </source>
</evidence>
<keyword evidence="10" id="KW-0408">Iron</keyword>
<comment type="cofactor">
    <cofactor evidence="1">
        <name>heme b</name>
        <dbReference type="ChEBI" id="CHEBI:60344"/>
    </cofactor>
</comment>
<dbReference type="Pfam" id="PF01292">
    <property type="entry name" value="Ni_hydr_CYTB"/>
    <property type="match status" value="1"/>
</dbReference>
<organism evidence="15 16">
    <name type="scientific">Sphingomonas kaistensis</name>
    <dbReference type="NCBI Taxonomy" id="298708"/>
    <lineage>
        <taxon>Bacteria</taxon>
        <taxon>Pseudomonadati</taxon>
        <taxon>Pseudomonadota</taxon>
        <taxon>Alphaproteobacteria</taxon>
        <taxon>Sphingomonadales</taxon>
        <taxon>Sphingomonadaceae</taxon>
        <taxon>Sphingomonas</taxon>
    </lineage>
</organism>
<reference evidence="15 16" key="1">
    <citation type="submission" date="2024-02" db="EMBL/GenBank/DDBJ databases">
        <title>Full genome sequence of Sphingomonas kaistensis.</title>
        <authorList>
            <person name="Poletto B.L."/>
            <person name="Silva G."/>
            <person name="Galante D."/>
            <person name="Campos K.R."/>
            <person name="Santos M.B.N."/>
            <person name="Sacchi C.T."/>
        </authorList>
    </citation>
    <scope>NUCLEOTIDE SEQUENCE [LARGE SCALE GENOMIC DNA]</scope>
    <source>
        <strain evidence="15 16">MA4R</strain>
    </source>
</reference>
<keyword evidence="7" id="KW-0479">Metal-binding</keyword>
<keyword evidence="5" id="KW-0349">Heme</keyword>
<feature type="transmembrane region" description="Helical" evidence="13">
    <location>
        <begin position="12"/>
        <end position="29"/>
    </location>
</feature>
<evidence type="ECO:0000313" key="15">
    <source>
        <dbReference type="EMBL" id="WWM71603.1"/>
    </source>
</evidence>
<dbReference type="Proteomes" id="UP001382935">
    <property type="component" value="Chromosome"/>
</dbReference>
<dbReference type="PANTHER" id="PTHR30529">
    <property type="entry name" value="CYTOCHROME B561"/>
    <property type="match status" value="1"/>
</dbReference>
<keyword evidence="16" id="KW-1185">Reference proteome</keyword>
<keyword evidence="8" id="KW-0249">Electron transport</keyword>
<comment type="subcellular location">
    <subcellularLocation>
        <location evidence="2">Cell membrane</location>
        <topology evidence="2">Multi-pass membrane protein</topology>
    </subcellularLocation>
</comment>
<protein>
    <submittedName>
        <fullName evidence="15">Cytochrome b</fullName>
    </submittedName>
</protein>
<keyword evidence="6 13" id="KW-0812">Transmembrane</keyword>
<evidence type="ECO:0000313" key="16">
    <source>
        <dbReference type="Proteomes" id="UP001382935"/>
    </source>
</evidence>